<proteinExistence type="predicted"/>
<dbReference type="GO" id="GO:0036373">
    <property type="term" value="F:L-fucose mutarotase activity"/>
    <property type="evidence" value="ECO:0007669"/>
    <property type="project" value="UniProtKB-EC"/>
</dbReference>
<organism evidence="4">
    <name type="scientific">Timema genevievae</name>
    <name type="common">Walking stick</name>
    <dbReference type="NCBI Taxonomy" id="629358"/>
    <lineage>
        <taxon>Eukaryota</taxon>
        <taxon>Metazoa</taxon>
        <taxon>Ecdysozoa</taxon>
        <taxon>Arthropoda</taxon>
        <taxon>Hexapoda</taxon>
        <taxon>Insecta</taxon>
        <taxon>Pterygota</taxon>
        <taxon>Neoptera</taxon>
        <taxon>Polyneoptera</taxon>
        <taxon>Phasmatodea</taxon>
        <taxon>Timematodea</taxon>
        <taxon>Timematoidea</taxon>
        <taxon>Timematidae</taxon>
        <taxon>Timema</taxon>
    </lineage>
</organism>
<dbReference type="GO" id="GO:0006004">
    <property type="term" value="P:fucose metabolic process"/>
    <property type="evidence" value="ECO:0007669"/>
    <property type="project" value="TreeGrafter"/>
</dbReference>
<gene>
    <name evidence="4" type="ORF">TGEB3V08_LOCUS1242</name>
</gene>
<keyword evidence="1" id="KW-0413">Isomerase</keyword>
<evidence type="ECO:0000256" key="1">
    <source>
        <dbReference type="ARBA" id="ARBA00023235"/>
    </source>
</evidence>
<dbReference type="InterPro" id="IPR023750">
    <property type="entry name" value="RbsD-like_sf"/>
</dbReference>
<dbReference type="PANTHER" id="PTHR31690:SF4">
    <property type="entry name" value="FUCOSE MUTAROTASE"/>
    <property type="match status" value="1"/>
</dbReference>
<accession>A0A7R9JPP4</accession>
<dbReference type="InterPro" id="IPR050443">
    <property type="entry name" value="RbsD/FucU_mutarotase"/>
</dbReference>
<dbReference type="EC" id="5.1.3.29" evidence="3"/>
<dbReference type="SUPFAM" id="SSF102546">
    <property type="entry name" value="RbsD-like"/>
    <property type="match status" value="1"/>
</dbReference>
<evidence type="ECO:0000256" key="3">
    <source>
        <dbReference type="ARBA" id="ARBA00038859"/>
    </source>
</evidence>
<name>A0A7R9JPP4_TIMGE</name>
<dbReference type="Pfam" id="PF05025">
    <property type="entry name" value="RbsD_FucU"/>
    <property type="match status" value="1"/>
</dbReference>
<protein>
    <recommendedName>
        <fullName evidence="3">L-fucose mutarotase</fullName>
        <ecNumber evidence="3">5.1.3.29</ecNumber>
    </recommendedName>
</protein>
<dbReference type="AlphaFoldDB" id="A0A7R9JPP4"/>
<sequence>MEVTAAALANAPVVLSQTTEDREIERAEGRTFQLLLRLEHLSGLTHQIGNLTAHGYIAGDEIFSVADGVIIRPEAYIYSHVFMRSLYRARVIRPGRVSEPTSPRTPSILPVVQRGREPKTFLPITSCQEPNNAESLYTCVMTCGACPFFHVCSFLADANFPVSSVSRALGARELREDGHSISDLLEAILKFFPLDAYVDKPLANALIVLSSTAEDGEIEVAVMDPTPSDKAKGVKVTIWDDYRKIIEKHEPGKGNFDVVERFAFYERAKRAYAVVQTG</sequence>
<dbReference type="EMBL" id="OE839378">
    <property type="protein sequence ID" value="CAD7586999.1"/>
    <property type="molecule type" value="Genomic_DNA"/>
</dbReference>
<evidence type="ECO:0000313" key="4">
    <source>
        <dbReference type="EMBL" id="CAD7586999.1"/>
    </source>
</evidence>
<evidence type="ECO:0000256" key="2">
    <source>
        <dbReference type="ARBA" id="ARBA00036324"/>
    </source>
</evidence>
<dbReference type="Gene3D" id="3.40.1650.10">
    <property type="entry name" value="RbsD-like domain"/>
    <property type="match status" value="1"/>
</dbReference>
<dbReference type="PANTHER" id="PTHR31690">
    <property type="entry name" value="FUCOSE MUTAROTASE"/>
    <property type="match status" value="1"/>
</dbReference>
<dbReference type="InterPro" id="IPR007721">
    <property type="entry name" value="RbsD_FucU"/>
</dbReference>
<dbReference type="GO" id="GO:0042806">
    <property type="term" value="F:fucose binding"/>
    <property type="evidence" value="ECO:0007669"/>
    <property type="project" value="TreeGrafter"/>
</dbReference>
<comment type="catalytic activity">
    <reaction evidence="2">
        <text>alpha-L-fucose = beta-L-fucose</text>
        <dbReference type="Rhea" id="RHEA:25580"/>
        <dbReference type="ChEBI" id="CHEBI:42548"/>
        <dbReference type="ChEBI" id="CHEBI:42589"/>
        <dbReference type="EC" id="5.1.3.29"/>
    </reaction>
</comment>
<reference evidence="4" key="1">
    <citation type="submission" date="2020-11" db="EMBL/GenBank/DDBJ databases">
        <authorList>
            <person name="Tran Van P."/>
        </authorList>
    </citation>
    <scope>NUCLEOTIDE SEQUENCE</scope>
</reference>